<accession>A0A5C7GKX5</accession>
<protein>
    <submittedName>
        <fullName evidence="1">Uncharacterized protein</fullName>
    </submittedName>
</protein>
<evidence type="ECO:0000313" key="2">
    <source>
        <dbReference type="Proteomes" id="UP000321080"/>
    </source>
</evidence>
<dbReference type="OrthoDB" id="892266at2"/>
<dbReference type="Proteomes" id="UP000321080">
    <property type="component" value="Unassembled WGS sequence"/>
</dbReference>
<dbReference type="RefSeq" id="WP_147766411.1">
    <property type="nucleotide sequence ID" value="NZ_VRKQ01000008.1"/>
</dbReference>
<name>A0A5C7GKX5_9FLAO</name>
<keyword evidence="2" id="KW-1185">Reference proteome</keyword>
<sequence length="215" mass="24834">MKKLVFALCFTALCFSCKQKENKVTQSRELTVAEKIAHAHGFQNWDKVHEIEFKFGKRRHWTWNPKTDDVKLTTDSDTIIYNIKSIDTTSYKADEAFINDKFWLLIPFQLVWDTSATISEPTQETGPISKTLMNKITITYSLKGGYTPGDVYDIFYDNDFIIKEWIFRRGGRPEPNLINTFENVQDFNGLKIATDHIGKNGKPLAKLSEIKVILE</sequence>
<proteinExistence type="predicted"/>
<evidence type="ECO:0000313" key="1">
    <source>
        <dbReference type="EMBL" id="TXG38930.1"/>
    </source>
</evidence>
<dbReference type="EMBL" id="VRKQ01000008">
    <property type="protein sequence ID" value="TXG38930.1"/>
    <property type="molecule type" value="Genomic_DNA"/>
</dbReference>
<comment type="caution">
    <text evidence="1">The sequence shown here is derived from an EMBL/GenBank/DDBJ whole genome shotgun (WGS) entry which is preliminary data.</text>
</comment>
<organism evidence="1 2">
    <name type="scientific">Seonamhaeicola maritimus</name>
    <dbReference type="NCBI Taxonomy" id="2591822"/>
    <lineage>
        <taxon>Bacteria</taxon>
        <taxon>Pseudomonadati</taxon>
        <taxon>Bacteroidota</taxon>
        <taxon>Flavobacteriia</taxon>
        <taxon>Flavobacteriales</taxon>
        <taxon>Flavobacteriaceae</taxon>
    </lineage>
</organism>
<reference evidence="1 2" key="1">
    <citation type="submission" date="2019-08" db="EMBL/GenBank/DDBJ databases">
        <title>Seonamhaeicola sediminis sp. nov., isolated from marine sediment.</title>
        <authorList>
            <person name="Cao W.R."/>
        </authorList>
    </citation>
    <scope>NUCLEOTIDE SEQUENCE [LARGE SCALE GENOMIC DNA]</scope>
    <source>
        <strain evidence="1 2">1505</strain>
    </source>
</reference>
<dbReference type="AlphaFoldDB" id="A0A5C7GKX5"/>
<gene>
    <name evidence="1" type="ORF">FUA22_03300</name>
</gene>